<comment type="caution">
    <text evidence="1">The sequence shown here is derived from an EMBL/GenBank/DDBJ whole genome shotgun (WGS) entry which is preliminary data.</text>
</comment>
<dbReference type="InterPro" id="IPR006432">
    <property type="entry name" value="Phage_portal_A118-type"/>
</dbReference>
<dbReference type="InterPro" id="IPR021145">
    <property type="entry name" value="Portal_protein_SPP1_Gp6-like"/>
</dbReference>
<dbReference type="EMBL" id="WJEE01000002">
    <property type="protein sequence ID" value="MRI65153.1"/>
    <property type="molecule type" value="Genomic_DNA"/>
</dbReference>
<keyword evidence="2" id="KW-1185">Reference proteome</keyword>
<organism evidence="1 2">
    <name type="scientific">Gracilibacillus thailandensis</name>
    <dbReference type="NCBI Taxonomy" id="563735"/>
    <lineage>
        <taxon>Bacteria</taxon>
        <taxon>Bacillati</taxon>
        <taxon>Bacillota</taxon>
        <taxon>Bacilli</taxon>
        <taxon>Bacillales</taxon>
        <taxon>Bacillaceae</taxon>
        <taxon>Gracilibacillus</taxon>
    </lineage>
</organism>
<accession>A0A6N7QSX8</accession>
<dbReference type="Pfam" id="PF05133">
    <property type="entry name" value="SPP1_portal"/>
    <property type="match status" value="1"/>
</dbReference>
<dbReference type="PIRSF" id="PIRSF011911">
    <property type="entry name" value="A118_put_portal"/>
    <property type="match status" value="1"/>
</dbReference>
<proteinExistence type="predicted"/>
<gene>
    <name evidence="1" type="ORF">GH885_02170</name>
</gene>
<sequence>MGLIDGVKKLSEHKDISINDEMYEEIEKWKSLYKGYYEDMHKVKYHTIEKGNQTRRMQSLGMPKVVSEEMASLVFNEKCQISISDDKTKNFIDEVFKQNKFNKNFQDYLEFMFGLSGMVIKPYAQDNKVKLTFVTAECFIPLSWDNGGIFEGVFINEFRKGKKYYTHLEWHTWQGNTLIIRNTLHVSETQGELGVDITGRFEEFFPGVAIEATLPVNPDKKANSFAYFKPNIANNVDTQSPLGISIFANSIDTLRAIDTAFDSFHQEFVLGKKRIVVPAHMVKTVVDPQTGKTHRYFDANDSTYEAFDYGDMDQDTIKDIEITLRVDEHIAAINALLNLFSMQAGFSPGSFSFDGQSMKTATEVVSEQSKTFKSKKAHETVIEAGLQELIASILQIAELYGIFKAPDDYEVTVAFDDSIAEDKTAEIGRLSQELSQGIIPKKRAIMRYYGLTEEEAIDWIAEINEERATATAESVDFFGTGGGNNGTNTNQEA</sequence>
<evidence type="ECO:0000313" key="1">
    <source>
        <dbReference type="EMBL" id="MRI65153.1"/>
    </source>
</evidence>
<dbReference type="AlphaFoldDB" id="A0A6N7QSX8"/>
<dbReference type="Proteomes" id="UP000435187">
    <property type="component" value="Unassembled WGS sequence"/>
</dbReference>
<reference evidence="1 2" key="1">
    <citation type="submission" date="2019-10" db="EMBL/GenBank/DDBJ databases">
        <title>Gracilibacillus salitolerans sp. nov., a moderate halophile isolated from a saline soil in northwest China.</title>
        <authorList>
            <person name="Gan L."/>
        </authorList>
    </citation>
    <scope>NUCLEOTIDE SEQUENCE [LARGE SCALE GENOMIC DNA]</scope>
    <source>
        <strain evidence="1 2">TP2-8</strain>
    </source>
</reference>
<evidence type="ECO:0000313" key="2">
    <source>
        <dbReference type="Proteomes" id="UP000435187"/>
    </source>
</evidence>
<dbReference type="NCBIfam" id="TIGR01542">
    <property type="entry name" value="A118_put_portal"/>
    <property type="match status" value="1"/>
</dbReference>
<protein>
    <submittedName>
        <fullName evidence="1">Phage portal protein</fullName>
    </submittedName>
</protein>
<name>A0A6N7QSX8_9BACI</name>